<keyword evidence="3" id="KW-1185">Reference proteome</keyword>
<organism evidence="2 3">
    <name type="scientific">Piscinibacter gummiphilus</name>
    <dbReference type="NCBI Taxonomy" id="946333"/>
    <lineage>
        <taxon>Bacteria</taxon>
        <taxon>Pseudomonadati</taxon>
        <taxon>Pseudomonadota</taxon>
        <taxon>Betaproteobacteria</taxon>
        <taxon>Burkholderiales</taxon>
        <taxon>Sphaerotilaceae</taxon>
        <taxon>Piscinibacter</taxon>
    </lineage>
</organism>
<feature type="signal peptide" evidence="1">
    <location>
        <begin position="1"/>
        <end position="21"/>
    </location>
</feature>
<sequence length="187" mass="19963">MKRRMAVCACLHAAMGGAVWMQPQAGVAQVAAVAEHQVKAAYLYKFLDFVEWPAAAFDGPKSPFVIGVAGSDVLAEELDVLISRRRAESRPVVSRRLGPGEAASGLHVLFVGRGAGARAANWLASTARQPVLTVTEADDAQPAGSTINFVMIDKRVRFDVDLRGAEARELKISSRLLGVARRVEGAP</sequence>
<evidence type="ECO:0000313" key="2">
    <source>
        <dbReference type="EMBL" id="WOB08236.1"/>
    </source>
</evidence>
<gene>
    <name evidence="2" type="ORF">RXV79_25460</name>
</gene>
<feature type="chain" id="PRO_5045780755" evidence="1">
    <location>
        <begin position="22"/>
        <end position="187"/>
    </location>
</feature>
<accession>A0ABZ0CTD5</accession>
<evidence type="ECO:0000313" key="3">
    <source>
        <dbReference type="Proteomes" id="UP001303946"/>
    </source>
</evidence>
<dbReference type="InterPro" id="IPR025293">
    <property type="entry name" value="YfiR/HmsC-like"/>
</dbReference>
<name>A0ABZ0CTD5_9BURK</name>
<dbReference type="RefSeq" id="WP_316700939.1">
    <property type="nucleotide sequence ID" value="NZ_CP136336.1"/>
</dbReference>
<reference evidence="2 3" key="1">
    <citation type="submission" date="2023-10" db="EMBL/GenBank/DDBJ databases">
        <title>Bacteria for the degradation of biodegradable plastic PBAT(Polybutylene adipate terephthalate).</title>
        <authorList>
            <person name="Weon H.-Y."/>
            <person name="Yeon J."/>
        </authorList>
    </citation>
    <scope>NUCLEOTIDE SEQUENCE [LARGE SCALE GENOMIC DNA]</scope>
    <source>
        <strain evidence="2 3">SBD 7-3</strain>
    </source>
</reference>
<dbReference type="Proteomes" id="UP001303946">
    <property type="component" value="Chromosome"/>
</dbReference>
<evidence type="ECO:0000256" key="1">
    <source>
        <dbReference type="SAM" id="SignalP"/>
    </source>
</evidence>
<keyword evidence="1" id="KW-0732">Signal</keyword>
<dbReference type="EMBL" id="CP136336">
    <property type="protein sequence ID" value="WOB08236.1"/>
    <property type="molecule type" value="Genomic_DNA"/>
</dbReference>
<dbReference type="Pfam" id="PF13689">
    <property type="entry name" value="DUF4154"/>
    <property type="match status" value="1"/>
</dbReference>
<protein>
    <submittedName>
        <fullName evidence="2">YfiR family protein</fullName>
    </submittedName>
</protein>
<proteinExistence type="predicted"/>